<name>A0A7W7FHW4_9MICO</name>
<evidence type="ECO:0000259" key="2">
    <source>
        <dbReference type="PROSITE" id="PS50943"/>
    </source>
</evidence>
<protein>
    <submittedName>
        <fullName evidence="3">Transcriptional regulator with XRE-family HTH domain</fullName>
    </submittedName>
</protein>
<dbReference type="Pfam" id="PF13560">
    <property type="entry name" value="HTH_31"/>
    <property type="match status" value="1"/>
</dbReference>
<dbReference type="Gene3D" id="1.10.260.40">
    <property type="entry name" value="lambda repressor-like DNA-binding domains"/>
    <property type="match status" value="1"/>
</dbReference>
<dbReference type="InterPro" id="IPR050807">
    <property type="entry name" value="TransReg_Diox_bact_type"/>
</dbReference>
<reference evidence="3 4" key="1">
    <citation type="submission" date="2020-08" db="EMBL/GenBank/DDBJ databases">
        <title>Sequencing the genomes of 1000 actinobacteria strains.</title>
        <authorList>
            <person name="Klenk H.-P."/>
        </authorList>
    </citation>
    <scope>NUCLEOTIDE SEQUENCE [LARGE SCALE GENOMIC DNA]</scope>
    <source>
        <strain evidence="3 4">DSM 24947</strain>
    </source>
</reference>
<evidence type="ECO:0000313" key="3">
    <source>
        <dbReference type="EMBL" id="MBB4665750.1"/>
    </source>
</evidence>
<dbReference type="RefSeq" id="WP_184214678.1">
    <property type="nucleotide sequence ID" value="NZ_JACHMD010000001.1"/>
</dbReference>
<dbReference type="InterPro" id="IPR001387">
    <property type="entry name" value="Cro/C1-type_HTH"/>
</dbReference>
<dbReference type="InterPro" id="IPR010982">
    <property type="entry name" value="Lambda_DNA-bd_dom_sf"/>
</dbReference>
<dbReference type="EMBL" id="JACHMD010000001">
    <property type="protein sequence ID" value="MBB4665750.1"/>
    <property type="molecule type" value="Genomic_DNA"/>
</dbReference>
<dbReference type="SUPFAM" id="SSF47413">
    <property type="entry name" value="lambda repressor-like DNA-binding domains"/>
    <property type="match status" value="1"/>
</dbReference>
<organism evidence="3 4">
    <name type="scientific">Microbacterium marinum</name>
    <dbReference type="NCBI Taxonomy" id="421115"/>
    <lineage>
        <taxon>Bacteria</taxon>
        <taxon>Bacillati</taxon>
        <taxon>Actinomycetota</taxon>
        <taxon>Actinomycetes</taxon>
        <taxon>Micrococcales</taxon>
        <taxon>Microbacteriaceae</taxon>
        <taxon>Microbacterium</taxon>
    </lineage>
</organism>
<dbReference type="GO" id="GO:0003700">
    <property type="term" value="F:DNA-binding transcription factor activity"/>
    <property type="evidence" value="ECO:0007669"/>
    <property type="project" value="TreeGrafter"/>
</dbReference>
<evidence type="ECO:0000313" key="4">
    <source>
        <dbReference type="Proteomes" id="UP000573729"/>
    </source>
</evidence>
<dbReference type="GO" id="GO:0005829">
    <property type="term" value="C:cytosol"/>
    <property type="evidence" value="ECO:0007669"/>
    <property type="project" value="TreeGrafter"/>
</dbReference>
<dbReference type="SMART" id="SM00530">
    <property type="entry name" value="HTH_XRE"/>
    <property type="match status" value="1"/>
</dbReference>
<keyword evidence="1" id="KW-0238">DNA-binding</keyword>
<comment type="caution">
    <text evidence="3">The sequence shown here is derived from an EMBL/GenBank/DDBJ whole genome shotgun (WGS) entry which is preliminary data.</text>
</comment>
<keyword evidence="4" id="KW-1185">Reference proteome</keyword>
<feature type="domain" description="HTH cro/C1-type" evidence="2">
    <location>
        <begin position="23"/>
        <end position="83"/>
    </location>
</feature>
<sequence>MAKRTRPEDAAWSAYAGQLATNLQRLRHERGLSQEDVAYRSGLTRYTYQKYEKGESKPGTPANPTIRTLLAMSQALGVELTEILPPEAPDLRLR</sequence>
<dbReference type="PANTHER" id="PTHR46797">
    <property type="entry name" value="HTH-TYPE TRANSCRIPTIONAL REGULATOR"/>
    <property type="match status" value="1"/>
</dbReference>
<dbReference type="CDD" id="cd00093">
    <property type="entry name" value="HTH_XRE"/>
    <property type="match status" value="1"/>
</dbReference>
<gene>
    <name evidence="3" type="ORF">BKA24_000459</name>
</gene>
<dbReference type="AlphaFoldDB" id="A0A7W7FHW4"/>
<proteinExistence type="predicted"/>
<dbReference type="PROSITE" id="PS50943">
    <property type="entry name" value="HTH_CROC1"/>
    <property type="match status" value="1"/>
</dbReference>
<dbReference type="GO" id="GO:0003677">
    <property type="term" value="F:DNA binding"/>
    <property type="evidence" value="ECO:0007669"/>
    <property type="project" value="UniProtKB-KW"/>
</dbReference>
<dbReference type="PANTHER" id="PTHR46797:SF1">
    <property type="entry name" value="METHYLPHOSPHONATE SYNTHASE"/>
    <property type="match status" value="1"/>
</dbReference>
<evidence type="ECO:0000256" key="1">
    <source>
        <dbReference type="ARBA" id="ARBA00023125"/>
    </source>
</evidence>
<dbReference type="Proteomes" id="UP000573729">
    <property type="component" value="Unassembled WGS sequence"/>
</dbReference>
<accession>A0A7W7FHW4</accession>